<evidence type="ECO:0000259" key="2">
    <source>
        <dbReference type="PROSITE" id="PS50097"/>
    </source>
</evidence>
<organism evidence="3 4">
    <name type="scientific">Aureobasidium melanogenum</name>
    <name type="common">Aureobasidium pullulans var. melanogenum</name>
    <dbReference type="NCBI Taxonomy" id="46634"/>
    <lineage>
        <taxon>Eukaryota</taxon>
        <taxon>Fungi</taxon>
        <taxon>Dikarya</taxon>
        <taxon>Ascomycota</taxon>
        <taxon>Pezizomycotina</taxon>
        <taxon>Dothideomycetes</taxon>
        <taxon>Dothideomycetidae</taxon>
        <taxon>Dothideales</taxon>
        <taxon>Saccotheciaceae</taxon>
        <taxon>Aureobasidium</taxon>
    </lineage>
</organism>
<feature type="non-terminal residue" evidence="3">
    <location>
        <position position="1"/>
    </location>
</feature>
<evidence type="ECO:0000256" key="1">
    <source>
        <dbReference type="SAM" id="MobiDB-lite"/>
    </source>
</evidence>
<reference evidence="3" key="2">
    <citation type="submission" date="2021-08" db="EMBL/GenBank/DDBJ databases">
        <authorList>
            <person name="Gostincar C."/>
            <person name="Sun X."/>
            <person name="Song Z."/>
            <person name="Gunde-Cimerman N."/>
        </authorList>
    </citation>
    <scope>NUCLEOTIDE SEQUENCE</scope>
    <source>
        <strain evidence="3">EXF-9298</strain>
    </source>
</reference>
<name>A0A9P8JWV6_AURME</name>
<accession>A0A9P8JWV6</accession>
<dbReference type="EMBL" id="JAHFXS010000742">
    <property type="protein sequence ID" value="KAG9982247.1"/>
    <property type="molecule type" value="Genomic_DNA"/>
</dbReference>
<evidence type="ECO:0000313" key="3">
    <source>
        <dbReference type="EMBL" id="KAG9982247.1"/>
    </source>
</evidence>
<dbReference type="InterPro" id="IPR011333">
    <property type="entry name" value="SKP1/BTB/POZ_sf"/>
</dbReference>
<dbReference type="InterPro" id="IPR000210">
    <property type="entry name" value="BTB/POZ_dom"/>
</dbReference>
<reference evidence="3" key="1">
    <citation type="journal article" date="2021" name="J Fungi (Basel)">
        <title>Virulence traits and population genomics of the black yeast Aureobasidium melanogenum.</title>
        <authorList>
            <person name="Cernosa A."/>
            <person name="Sun X."/>
            <person name="Gostincar C."/>
            <person name="Fang C."/>
            <person name="Gunde-Cimerman N."/>
            <person name="Song Z."/>
        </authorList>
    </citation>
    <scope>NUCLEOTIDE SEQUENCE</scope>
    <source>
        <strain evidence="3">EXF-9298</strain>
    </source>
</reference>
<keyword evidence="4" id="KW-1185">Reference proteome</keyword>
<feature type="region of interest" description="Disordered" evidence="1">
    <location>
        <begin position="341"/>
        <end position="363"/>
    </location>
</feature>
<dbReference type="Pfam" id="PF00651">
    <property type="entry name" value="BTB"/>
    <property type="match status" value="1"/>
</dbReference>
<feature type="region of interest" description="Disordered" evidence="1">
    <location>
        <begin position="131"/>
        <end position="178"/>
    </location>
</feature>
<gene>
    <name evidence="3" type="ORF">KCU98_g6918</name>
</gene>
<dbReference type="Gene3D" id="3.30.710.10">
    <property type="entry name" value="Potassium Channel Kv1.1, Chain A"/>
    <property type="match status" value="1"/>
</dbReference>
<dbReference type="PROSITE" id="PS50097">
    <property type="entry name" value="BTB"/>
    <property type="match status" value="1"/>
</dbReference>
<feature type="compositionally biased region" description="Polar residues" evidence="1">
    <location>
        <begin position="150"/>
        <end position="178"/>
    </location>
</feature>
<protein>
    <recommendedName>
        <fullName evidence="2">BTB domain-containing protein</fullName>
    </recommendedName>
</protein>
<feature type="compositionally biased region" description="Polar residues" evidence="1">
    <location>
        <begin position="351"/>
        <end position="363"/>
    </location>
</feature>
<dbReference type="SMART" id="SM00225">
    <property type="entry name" value="BTB"/>
    <property type="match status" value="1"/>
</dbReference>
<dbReference type="CDD" id="cd18186">
    <property type="entry name" value="BTB_POZ_ZBTB_KLHL-like"/>
    <property type="match status" value="1"/>
</dbReference>
<sequence>MSSSPATIKMTTSSITKGPSKDKVKLLYNTHMVTIEVGAAKEHFVVHQSYLCAKSQYFNKALSGSFQEATTRFVQLPDVSPILFRIFVAWIYHDTLLYFPPEKTTIDEDFESLRITEKDLEKQVIRYSKPQYRTNNNGSDLEDSDDDVTGPSTTATMPEVSSQDTGSALGSTNGSTPARTAQFEQENFTTWSYDVLIRLYVFAHRFDVRQLRADSLDALISITCGPSGVFGPLYVRYIYQSTPTKSKLRDYTVHSTAYGRNFFKRDAHQWEMCPREFLVAVMTINGKRLPYKQCDDCYKRAMRNWRPEDSMCGERSREEDLAPYQRDLCFYHEHTDDEEREACRKRREGSKSATQESVHGSSS</sequence>
<dbReference type="PANTHER" id="PTHR47843">
    <property type="entry name" value="BTB DOMAIN-CONTAINING PROTEIN-RELATED"/>
    <property type="match status" value="1"/>
</dbReference>
<proteinExistence type="predicted"/>
<evidence type="ECO:0000313" key="4">
    <source>
        <dbReference type="Proteomes" id="UP000729357"/>
    </source>
</evidence>
<dbReference type="Proteomes" id="UP000729357">
    <property type="component" value="Unassembled WGS sequence"/>
</dbReference>
<dbReference type="SUPFAM" id="SSF54695">
    <property type="entry name" value="POZ domain"/>
    <property type="match status" value="1"/>
</dbReference>
<comment type="caution">
    <text evidence="3">The sequence shown here is derived from an EMBL/GenBank/DDBJ whole genome shotgun (WGS) entry which is preliminary data.</text>
</comment>
<dbReference type="PANTHER" id="PTHR47843:SF2">
    <property type="entry name" value="BTB DOMAIN-CONTAINING PROTEIN"/>
    <property type="match status" value="1"/>
</dbReference>
<dbReference type="AlphaFoldDB" id="A0A9P8JWV6"/>
<feature type="domain" description="BTB" evidence="2">
    <location>
        <begin position="31"/>
        <end position="100"/>
    </location>
</feature>